<comment type="similarity">
    <text evidence="2">Belongs to the NELF-D family.</text>
</comment>
<dbReference type="Pfam" id="PF04858">
    <property type="entry name" value="TH1"/>
    <property type="match status" value="1"/>
</dbReference>
<name>A0ABN7RV26_OIKDI</name>
<evidence type="ECO:0000256" key="2">
    <source>
        <dbReference type="ARBA" id="ARBA00005726"/>
    </source>
</evidence>
<evidence type="ECO:0000313" key="9">
    <source>
        <dbReference type="Proteomes" id="UP001158576"/>
    </source>
</evidence>
<dbReference type="EMBL" id="OU015568">
    <property type="protein sequence ID" value="CAG5084000.1"/>
    <property type="molecule type" value="Genomic_DNA"/>
</dbReference>
<dbReference type="InterPro" id="IPR006942">
    <property type="entry name" value="TH1"/>
</dbReference>
<keyword evidence="3" id="KW-0678">Repressor</keyword>
<proteinExistence type="inferred from homology"/>
<evidence type="ECO:0000256" key="1">
    <source>
        <dbReference type="ARBA" id="ARBA00004123"/>
    </source>
</evidence>
<sequence>MNLEEREKAKEVLRPILTQPDYVMEPGCHATVRKYMKLCKNPEKEAKDVIIMLTDNYAAIAQHVNLLSEWLVLSGMTEAEVQALVENHLQQHLLKHFDASKADELIANASKTPEWLINMIGYKKWRQLFYKLIEENPESIFLKYAIKLITDAGHQGEITNLSTAASQLDVFARVIKTSLETLLSSPDEEIQEKLPKFCEMVNHTEHTYLFTQSLLTEIQEKSSKSGLVRRISQEVELFARTRGHSVDAVWYGSIPGATRYQEVLDVITKVLQDVNPRSSDIVRIFKFYRDVDEPPPVDLLRAPAVSEIFLKLLFIPSQANILDTDGRMRCIWLYGYSSCVHEEWDKNGRRLSIDRNPQEIDKATQSIETVSNLLQETEGPLNLISVLSSIFHAIKVPCVAIGVLRWVEATTTPKYLEKQVEGTPVSLALVDEVATSHVALHNDVMRLLCRLLENPFPSMDTLLVLNLKKSVLDRMVHLISRGFVLPVLTYISNIFNNDKIDASLVRHFVGEVLEIAAPPYSDELFDLMKPLAEVLAKHTGSEEGPAQEFLNSRNEEDMRSEEKRMFGETDSDSSDSD</sequence>
<evidence type="ECO:0000256" key="5">
    <source>
        <dbReference type="ARBA" id="ARBA00023163"/>
    </source>
</evidence>
<dbReference type="Proteomes" id="UP001158576">
    <property type="component" value="Chromosome PAR"/>
</dbReference>
<gene>
    <name evidence="8" type="ORF">OKIOD_LOCUS2078</name>
</gene>
<feature type="compositionally biased region" description="Basic and acidic residues" evidence="7">
    <location>
        <begin position="553"/>
        <end position="567"/>
    </location>
</feature>
<keyword evidence="6" id="KW-0539">Nucleus</keyword>
<feature type="region of interest" description="Disordered" evidence="7">
    <location>
        <begin position="538"/>
        <end position="577"/>
    </location>
</feature>
<dbReference type="PANTHER" id="PTHR12144:SF0">
    <property type="entry name" value="NEGATIVE ELONGATION FACTOR C_D"/>
    <property type="match status" value="1"/>
</dbReference>
<evidence type="ECO:0000256" key="3">
    <source>
        <dbReference type="ARBA" id="ARBA00022491"/>
    </source>
</evidence>
<evidence type="ECO:0000256" key="4">
    <source>
        <dbReference type="ARBA" id="ARBA00023015"/>
    </source>
</evidence>
<keyword evidence="5" id="KW-0804">Transcription</keyword>
<reference evidence="8 9" key="1">
    <citation type="submission" date="2021-04" db="EMBL/GenBank/DDBJ databases">
        <authorList>
            <person name="Bliznina A."/>
        </authorList>
    </citation>
    <scope>NUCLEOTIDE SEQUENCE [LARGE SCALE GENOMIC DNA]</scope>
</reference>
<organism evidence="8 9">
    <name type="scientific">Oikopleura dioica</name>
    <name type="common">Tunicate</name>
    <dbReference type="NCBI Taxonomy" id="34765"/>
    <lineage>
        <taxon>Eukaryota</taxon>
        <taxon>Metazoa</taxon>
        <taxon>Chordata</taxon>
        <taxon>Tunicata</taxon>
        <taxon>Appendicularia</taxon>
        <taxon>Copelata</taxon>
        <taxon>Oikopleuridae</taxon>
        <taxon>Oikopleura</taxon>
    </lineage>
</organism>
<keyword evidence="4" id="KW-0805">Transcription regulation</keyword>
<keyword evidence="9" id="KW-1185">Reference proteome</keyword>
<comment type="subcellular location">
    <subcellularLocation>
        <location evidence="1">Nucleus</location>
    </subcellularLocation>
</comment>
<evidence type="ECO:0000256" key="7">
    <source>
        <dbReference type="SAM" id="MobiDB-lite"/>
    </source>
</evidence>
<protein>
    <submittedName>
        <fullName evidence="8">Oidioi.mRNA.OKI2018_I69.PAR.g10520.t1.cds</fullName>
    </submittedName>
</protein>
<evidence type="ECO:0000313" key="8">
    <source>
        <dbReference type="EMBL" id="CAG5084000.1"/>
    </source>
</evidence>
<dbReference type="PANTHER" id="PTHR12144">
    <property type="entry name" value="NEGATIVE ELONGATION FACTOR D"/>
    <property type="match status" value="1"/>
</dbReference>
<evidence type="ECO:0000256" key="6">
    <source>
        <dbReference type="ARBA" id="ARBA00023242"/>
    </source>
</evidence>
<accession>A0ABN7RV26</accession>